<gene>
    <name evidence="1" type="ORF">UU70_C0007G0003</name>
</gene>
<proteinExistence type="predicted"/>
<evidence type="ECO:0000313" key="1">
    <source>
        <dbReference type="EMBL" id="KKS13810.1"/>
    </source>
</evidence>
<dbReference type="AlphaFoldDB" id="A0A0G0WLY9"/>
<dbReference type="Proteomes" id="UP000034380">
    <property type="component" value="Unassembled WGS sequence"/>
</dbReference>
<reference evidence="1 2" key="1">
    <citation type="journal article" date="2015" name="Nature">
        <title>rRNA introns, odd ribosomes, and small enigmatic genomes across a large radiation of phyla.</title>
        <authorList>
            <person name="Brown C.T."/>
            <person name="Hug L.A."/>
            <person name="Thomas B.C."/>
            <person name="Sharon I."/>
            <person name="Castelle C.J."/>
            <person name="Singh A."/>
            <person name="Wilkins M.J."/>
            <person name="Williams K.H."/>
            <person name="Banfield J.F."/>
        </authorList>
    </citation>
    <scope>NUCLEOTIDE SEQUENCE [LARGE SCALE GENOMIC DNA]</scope>
</reference>
<evidence type="ECO:0000313" key="2">
    <source>
        <dbReference type="Proteomes" id="UP000034380"/>
    </source>
</evidence>
<evidence type="ECO:0008006" key="3">
    <source>
        <dbReference type="Google" id="ProtNLM"/>
    </source>
</evidence>
<protein>
    <recommendedName>
        <fullName evidence="3">Polymerase nucleotidyl transferase domain-containing protein</fullName>
    </recommendedName>
</protein>
<organism evidence="1 2">
    <name type="scientific">Candidatus Yanofskybacteria bacterium GW2011_GWA1_41_6</name>
    <dbReference type="NCBI Taxonomy" id="1619020"/>
    <lineage>
        <taxon>Bacteria</taxon>
        <taxon>Candidatus Yanofskyibacteriota</taxon>
    </lineage>
</organism>
<sequence>MEVKKAILATVAYYDKLDYPLTLFEVHRFLINPKRLFVETGGLGDIALSEIADLLDELQDIKVVEERRGMYMLAGRSSLVTERIEREKIAGQKWKTFVRKAWWLQFTPWIRGMFASGSLALDNTVESSDFDILVVAQPRRIYLARLALSTIASLLGARRTKHDAEAPDKFCFNHYITADRLTIPHQSLFNAQTYAHLTPVWPDKKLAGEFFAANLWINKFVYNFKPHQDMILKTVTESRTMRSIARFIERIFDNAFGNVLERWAKRYQQRRIVDNPTTHAPGGRVVYTDHELEFHPRSFERVVLDAYNNALLHLAISSRPEPDSGLNR</sequence>
<dbReference type="EMBL" id="LCBQ01000007">
    <property type="protein sequence ID" value="KKS13810.1"/>
    <property type="molecule type" value="Genomic_DNA"/>
</dbReference>
<name>A0A0G0WLY9_9BACT</name>
<comment type="caution">
    <text evidence="1">The sequence shown here is derived from an EMBL/GenBank/DDBJ whole genome shotgun (WGS) entry which is preliminary data.</text>
</comment>
<accession>A0A0G0WLY9</accession>